<dbReference type="EMBL" id="BAAATD010000016">
    <property type="protein sequence ID" value="GAA2631684.1"/>
    <property type="molecule type" value="Genomic_DNA"/>
</dbReference>
<evidence type="ECO:0000256" key="2">
    <source>
        <dbReference type="ARBA" id="ARBA00023125"/>
    </source>
</evidence>
<evidence type="ECO:0000313" key="6">
    <source>
        <dbReference type="EMBL" id="GAA2631684.1"/>
    </source>
</evidence>
<gene>
    <name evidence="6" type="ORF">GCM10010411_82300</name>
</gene>
<reference evidence="6 7" key="1">
    <citation type="journal article" date="2019" name="Int. J. Syst. Evol. Microbiol.">
        <title>The Global Catalogue of Microorganisms (GCM) 10K type strain sequencing project: providing services to taxonomists for standard genome sequencing and annotation.</title>
        <authorList>
            <consortium name="The Broad Institute Genomics Platform"/>
            <consortium name="The Broad Institute Genome Sequencing Center for Infectious Disease"/>
            <person name="Wu L."/>
            <person name="Ma J."/>
        </authorList>
    </citation>
    <scope>NUCLEOTIDE SEQUENCE [LARGE SCALE GENOMIC DNA]</scope>
    <source>
        <strain evidence="6 7">JCM 6833</strain>
    </source>
</reference>
<feature type="DNA-binding region" description="H-T-H motif" evidence="4">
    <location>
        <begin position="31"/>
        <end position="50"/>
    </location>
</feature>
<dbReference type="Gene3D" id="1.10.357.10">
    <property type="entry name" value="Tetracycline Repressor, domain 2"/>
    <property type="match status" value="1"/>
</dbReference>
<dbReference type="PANTHER" id="PTHR30055:SF234">
    <property type="entry name" value="HTH-TYPE TRANSCRIPTIONAL REGULATOR BETI"/>
    <property type="match status" value="1"/>
</dbReference>
<protein>
    <recommendedName>
        <fullName evidence="5">HTH tetR-type domain-containing protein</fullName>
    </recommendedName>
</protein>
<comment type="caution">
    <text evidence="6">The sequence shown here is derived from an EMBL/GenBank/DDBJ whole genome shotgun (WGS) entry which is preliminary data.</text>
</comment>
<evidence type="ECO:0000256" key="3">
    <source>
        <dbReference type="ARBA" id="ARBA00023163"/>
    </source>
</evidence>
<evidence type="ECO:0000313" key="7">
    <source>
        <dbReference type="Proteomes" id="UP001501509"/>
    </source>
</evidence>
<keyword evidence="1" id="KW-0805">Transcription regulation</keyword>
<evidence type="ECO:0000256" key="4">
    <source>
        <dbReference type="PROSITE-ProRule" id="PRU00335"/>
    </source>
</evidence>
<dbReference type="InterPro" id="IPR001647">
    <property type="entry name" value="HTH_TetR"/>
</dbReference>
<keyword evidence="3" id="KW-0804">Transcription</keyword>
<dbReference type="SUPFAM" id="SSF46689">
    <property type="entry name" value="Homeodomain-like"/>
    <property type="match status" value="1"/>
</dbReference>
<accession>A0ABN3QP57</accession>
<organism evidence="6 7">
    <name type="scientific">Actinomadura fulvescens</name>
    <dbReference type="NCBI Taxonomy" id="46160"/>
    <lineage>
        <taxon>Bacteria</taxon>
        <taxon>Bacillati</taxon>
        <taxon>Actinomycetota</taxon>
        <taxon>Actinomycetes</taxon>
        <taxon>Streptosporangiales</taxon>
        <taxon>Thermomonosporaceae</taxon>
        <taxon>Actinomadura</taxon>
    </lineage>
</organism>
<dbReference type="Proteomes" id="UP001501509">
    <property type="component" value="Unassembled WGS sequence"/>
</dbReference>
<dbReference type="InterPro" id="IPR050109">
    <property type="entry name" value="HTH-type_TetR-like_transc_reg"/>
</dbReference>
<feature type="domain" description="HTH tetR-type" evidence="5">
    <location>
        <begin position="8"/>
        <end position="68"/>
    </location>
</feature>
<dbReference type="PANTHER" id="PTHR30055">
    <property type="entry name" value="HTH-TYPE TRANSCRIPTIONAL REGULATOR RUTR"/>
    <property type="match status" value="1"/>
</dbReference>
<sequence length="210" mass="23173">MVDDVEPTGMFERLVEVATGLFAELGYDATSTEMVAESAGVSVTTVRAEIGGKRDIYLAVMKQTGAQEQVMLEDAVAEFTPDAAGVHRFLDRYLDFFLAHPYTAALWMQRRLFDAADIADMEKIYSIPQLQLVAQKVGGAFGPGVDVEFSLWTVVWCVHSFVQGGIPAPGGERLGRHDHRTVARFRAHLHHMVGRMVGIDDWDESSALES</sequence>
<evidence type="ECO:0000256" key="1">
    <source>
        <dbReference type="ARBA" id="ARBA00023015"/>
    </source>
</evidence>
<evidence type="ECO:0000259" key="5">
    <source>
        <dbReference type="PROSITE" id="PS50977"/>
    </source>
</evidence>
<keyword evidence="2 4" id="KW-0238">DNA-binding</keyword>
<dbReference type="InterPro" id="IPR009057">
    <property type="entry name" value="Homeodomain-like_sf"/>
</dbReference>
<dbReference type="Pfam" id="PF00440">
    <property type="entry name" value="TetR_N"/>
    <property type="match status" value="1"/>
</dbReference>
<proteinExistence type="predicted"/>
<name>A0ABN3QP57_9ACTN</name>
<dbReference type="PROSITE" id="PS50977">
    <property type="entry name" value="HTH_TETR_2"/>
    <property type="match status" value="1"/>
</dbReference>
<keyword evidence="7" id="KW-1185">Reference proteome</keyword>
<dbReference type="RefSeq" id="WP_344547934.1">
    <property type="nucleotide sequence ID" value="NZ_BAAATD010000016.1"/>
</dbReference>